<feature type="domain" description="Rab-GAP TBC" evidence="2">
    <location>
        <begin position="47"/>
        <end position="251"/>
    </location>
</feature>
<dbReference type="EMBL" id="JAPDFW010000054">
    <property type="protein sequence ID" value="KAJ5078357.1"/>
    <property type="molecule type" value="Genomic_DNA"/>
</dbReference>
<accession>A0A9Q0RFM6</accession>
<dbReference type="PANTHER" id="PTHR22957">
    <property type="entry name" value="TBC1 DOMAIN FAMILY MEMBER GTPASE-ACTIVATING PROTEIN"/>
    <property type="match status" value="1"/>
</dbReference>
<dbReference type="AlphaFoldDB" id="A0A9Q0RFM6"/>
<evidence type="ECO:0000313" key="4">
    <source>
        <dbReference type="Proteomes" id="UP001149090"/>
    </source>
</evidence>
<reference evidence="3" key="1">
    <citation type="submission" date="2022-10" db="EMBL/GenBank/DDBJ databases">
        <title>Novel sulphate-reducing endosymbionts in the free-living metamonad Anaeramoeba.</title>
        <authorList>
            <person name="Jerlstrom-Hultqvist J."/>
            <person name="Cepicka I."/>
            <person name="Gallot-Lavallee L."/>
            <person name="Salas-Leiva D."/>
            <person name="Curtis B.A."/>
            <person name="Zahonova K."/>
            <person name="Pipaliya S."/>
            <person name="Dacks J."/>
            <person name="Roger A.J."/>
        </authorList>
    </citation>
    <scope>NUCLEOTIDE SEQUENCE</scope>
    <source>
        <strain evidence="3">BMAN</strain>
    </source>
</reference>
<dbReference type="OrthoDB" id="10263206at2759"/>
<gene>
    <name evidence="3" type="ORF">M0811_05145</name>
</gene>
<dbReference type="SMART" id="SM00164">
    <property type="entry name" value="TBC"/>
    <property type="match status" value="1"/>
</dbReference>
<keyword evidence="1" id="KW-0472">Membrane</keyword>
<dbReference type="OMA" id="PANQVIM"/>
<dbReference type="Gene3D" id="1.10.8.270">
    <property type="entry name" value="putative rabgap domain of human tbc1 domain family member 14 like domains"/>
    <property type="match status" value="1"/>
</dbReference>
<dbReference type="Proteomes" id="UP001149090">
    <property type="component" value="Unassembled WGS sequence"/>
</dbReference>
<evidence type="ECO:0000256" key="1">
    <source>
        <dbReference type="SAM" id="Phobius"/>
    </source>
</evidence>
<keyword evidence="1" id="KW-0812">Transmembrane</keyword>
<organism evidence="3 4">
    <name type="scientific">Anaeramoeba ignava</name>
    <name type="common">Anaerobic marine amoeba</name>
    <dbReference type="NCBI Taxonomy" id="1746090"/>
    <lineage>
        <taxon>Eukaryota</taxon>
        <taxon>Metamonada</taxon>
        <taxon>Anaeramoebidae</taxon>
        <taxon>Anaeramoeba</taxon>
    </lineage>
</organism>
<feature type="transmembrane region" description="Helical" evidence="1">
    <location>
        <begin position="241"/>
        <end position="265"/>
    </location>
</feature>
<dbReference type="Gene3D" id="1.10.472.80">
    <property type="entry name" value="Ypt/Rab-GAP domain of gyp1p, domain 3"/>
    <property type="match status" value="1"/>
</dbReference>
<dbReference type="InterPro" id="IPR035969">
    <property type="entry name" value="Rab-GAP_TBC_sf"/>
</dbReference>
<comment type="caution">
    <text evidence="3">The sequence shown here is derived from an EMBL/GenBank/DDBJ whole genome shotgun (WGS) entry which is preliminary data.</text>
</comment>
<keyword evidence="1" id="KW-1133">Transmembrane helix</keyword>
<protein>
    <submittedName>
        <fullName evidence="3">Mitotic check point protein bub2</fullName>
    </submittedName>
</protein>
<dbReference type="PANTHER" id="PTHR22957:SF263">
    <property type="entry name" value="MITOTIC CHECK POINT PROTEIN BUB2"/>
    <property type="match status" value="1"/>
</dbReference>
<dbReference type="PROSITE" id="PS50086">
    <property type="entry name" value="TBC_RABGAP"/>
    <property type="match status" value="1"/>
</dbReference>
<dbReference type="InterPro" id="IPR000195">
    <property type="entry name" value="Rab-GAP-TBC_dom"/>
</dbReference>
<name>A0A9Q0RFM6_ANAIG</name>
<sequence>MIFSTETEFKQFLNEKIEKPEDLQKKLKQLKKQILLKGLPTQSQEKTAGCTIRGTVWKILLKIQTISTEKYLNYIQNGGISEKQSQKINNDVVRASRKLKEINSQISENCLKRVLGVFSYKIEKHNKKPAVISQPHKVSPYVQGMPLICGFFLCNMPEVDAFCSFQKLILNHCPLYFEQQNIGPTQGTKLSRLILQKVDPELFATFLKFEKEKFFSPFEKILFFNPILSFCTEIPPANQVIMIWDFLLAFGVHLNVVIVIAYVILLRQEFLSGKLLSNFTSRKFPEIDAKATISLAVSIIREIPEQLNKDLINHTHKFLPNLSTEQI</sequence>
<proteinExistence type="predicted"/>
<evidence type="ECO:0000259" key="2">
    <source>
        <dbReference type="PROSITE" id="PS50086"/>
    </source>
</evidence>
<keyword evidence="4" id="KW-1185">Reference proteome</keyword>
<dbReference type="GO" id="GO:0005096">
    <property type="term" value="F:GTPase activator activity"/>
    <property type="evidence" value="ECO:0007669"/>
    <property type="project" value="TreeGrafter"/>
</dbReference>
<evidence type="ECO:0000313" key="3">
    <source>
        <dbReference type="EMBL" id="KAJ5078357.1"/>
    </source>
</evidence>
<dbReference type="Pfam" id="PF00566">
    <property type="entry name" value="RabGAP-TBC"/>
    <property type="match status" value="1"/>
</dbReference>
<dbReference type="SUPFAM" id="SSF47923">
    <property type="entry name" value="Ypt/Rab-GAP domain of gyp1p"/>
    <property type="match status" value="2"/>
</dbReference>